<proteinExistence type="predicted"/>
<sequence>MGTDHVLKKDPKNVVCPHFYPLLSIFIFSG</sequence>
<protein>
    <submittedName>
        <fullName evidence="1">Uncharacterized protein</fullName>
    </submittedName>
</protein>
<reference evidence="1 2" key="1">
    <citation type="submission" date="2019-09" db="EMBL/GenBank/DDBJ databases">
        <authorList>
            <person name="Chandra G."/>
            <person name="Truman W A."/>
        </authorList>
    </citation>
    <scope>NUCLEOTIDE SEQUENCE [LARGE SCALE GENOMIC DNA]</scope>
    <source>
        <strain evidence="1">PS624</strain>
    </source>
</reference>
<evidence type="ECO:0000313" key="1">
    <source>
        <dbReference type="EMBL" id="VVN22306.1"/>
    </source>
</evidence>
<evidence type="ECO:0000313" key="2">
    <source>
        <dbReference type="Proteomes" id="UP000326241"/>
    </source>
</evidence>
<gene>
    <name evidence="1" type="ORF">PS624_04402</name>
</gene>
<dbReference type="AlphaFoldDB" id="A0A5E6W0U7"/>
<organism evidence="1 2">
    <name type="scientific">Pseudomonas fluorescens</name>
    <dbReference type="NCBI Taxonomy" id="294"/>
    <lineage>
        <taxon>Bacteria</taxon>
        <taxon>Pseudomonadati</taxon>
        <taxon>Pseudomonadota</taxon>
        <taxon>Gammaproteobacteria</taxon>
        <taxon>Pseudomonadales</taxon>
        <taxon>Pseudomonadaceae</taxon>
        <taxon>Pseudomonas</taxon>
    </lineage>
</organism>
<name>A0A5E6W0U7_PSEFL</name>
<dbReference type="Proteomes" id="UP000326241">
    <property type="component" value="Unassembled WGS sequence"/>
</dbReference>
<dbReference type="EMBL" id="CABVGZ010000057">
    <property type="protein sequence ID" value="VVN22306.1"/>
    <property type="molecule type" value="Genomic_DNA"/>
</dbReference>
<accession>A0A5E6W0U7</accession>